<dbReference type="RefSeq" id="YP_009449276.1">
    <property type="nucleotide sequence ID" value="NC_036594.1"/>
</dbReference>
<protein>
    <submittedName>
        <fullName evidence="1">Uncharacterized protein</fullName>
    </submittedName>
</protein>
<proteinExistence type="predicted"/>
<dbReference type="EMBL" id="LT906555">
    <property type="protein sequence ID" value="SNW62974.1"/>
    <property type="molecule type" value="Genomic_DNA"/>
</dbReference>
<dbReference type="GeneID" id="35381730"/>
<reference evidence="1" key="1">
    <citation type="submission" date="2017-08" db="EMBL/GenBank/DDBJ databases">
        <authorList>
            <consortium name="Urmite Genomes"/>
        </authorList>
    </citation>
    <scope>NUCLEOTIDE SEQUENCE [LARGE SCALE GENOMIC DNA]</scope>
    <source>
        <strain evidence="1">IHUMI-LCC2</strain>
    </source>
</reference>
<dbReference type="Proteomes" id="UP000236316">
    <property type="component" value="Segment"/>
</dbReference>
<sequence>MELFMLCDDIIFEIFSYVNNIKDINNFIYTSSVSHKVKNYITIINNDIDDYNILYKYPNLKYANGCITIHNQNILTKELLPCFNNIQHISIDFPIDIFYSCLYWYITKYLSTKHMIQYMEFTAYNESGDNYNVKRIEIENNKLFIWEDQDFLHYPDDIIPKKNFINTLMSQISINGIISKSYDKNFILLLLEQKVKSIRLDHLYPMDRYVTCDTFKHLCADALSSIEEFDIMVLFKKDITYMSSFTDEVMNIMLDKKIINYNMKKLMLPISSNNLRVCELVFPNIEEIFIIKDNDEDMICWLNSLILPKRSKTLLYTEYKNIINNITYNNINIKSVRVKFVNIWD</sequence>
<dbReference type="KEGG" id="vg:35381730"/>
<gene>
    <name evidence="1" type="ORF">ORPV_1070</name>
</gene>
<accession>A0A2I2L612</accession>
<evidence type="ECO:0000313" key="2">
    <source>
        <dbReference type="Proteomes" id="UP000236316"/>
    </source>
</evidence>
<name>A0A2I2L612_9VIRU</name>
<keyword evidence="2" id="KW-1185">Reference proteome</keyword>
<organism evidence="1">
    <name type="scientific">Orpheovirus IHUMI-LCC2</name>
    <dbReference type="NCBI Taxonomy" id="2023057"/>
    <lineage>
        <taxon>Viruses</taxon>
        <taxon>Varidnaviria</taxon>
        <taxon>Bamfordvirae</taxon>
        <taxon>Nucleocytoviricota</taxon>
        <taxon>Megaviricetes</taxon>
        <taxon>Pimascovirales</taxon>
        <taxon>Ocovirineae</taxon>
        <taxon>Orpheoviridae</taxon>
        <taxon>Alphaorpheovirus</taxon>
        <taxon>Alphaorpheovirus massiliense</taxon>
    </lineage>
</organism>
<evidence type="ECO:0000313" key="1">
    <source>
        <dbReference type="EMBL" id="SNW62974.1"/>
    </source>
</evidence>